<dbReference type="eggNOG" id="COG1835">
    <property type="taxonomic scope" value="Bacteria"/>
</dbReference>
<reference evidence="4 5" key="1">
    <citation type="journal article" date="2009" name="Stand. Genomic Sci.">
        <title>Complete genome sequence of Catenulispora acidiphila type strain (ID 139908).</title>
        <authorList>
            <person name="Copeland A."/>
            <person name="Lapidus A."/>
            <person name="Glavina Del Rio T."/>
            <person name="Nolan M."/>
            <person name="Lucas S."/>
            <person name="Chen F."/>
            <person name="Tice H."/>
            <person name="Cheng J.F."/>
            <person name="Bruce D."/>
            <person name="Goodwin L."/>
            <person name="Pitluck S."/>
            <person name="Mikhailova N."/>
            <person name="Pati A."/>
            <person name="Ivanova N."/>
            <person name="Mavromatis K."/>
            <person name="Chen A."/>
            <person name="Palaniappan K."/>
            <person name="Chain P."/>
            <person name="Land M."/>
            <person name="Hauser L."/>
            <person name="Chang Y.J."/>
            <person name="Jeffries C.D."/>
            <person name="Chertkov O."/>
            <person name="Brettin T."/>
            <person name="Detter J.C."/>
            <person name="Han C."/>
            <person name="Ali Z."/>
            <person name="Tindall B.J."/>
            <person name="Goker M."/>
            <person name="Bristow J."/>
            <person name="Eisen J.A."/>
            <person name="Markowitz V."/>
            <person name="Hugenholtz P."/>
            <person name="Kyrpides N.C."/>
            <person name="Klenk H.P."/>
        </authorList>
    </citation>
    <scope>NUCLEOTIDE SEQUENCE [LARGE SCALE GENOMIC DNA]</scope>
    <source>
        <strain evidence="5">DSM 44928 / JCM 14897 / NBRC 102108 / NRRL B-24433 / ID139908</strain>
    </source>
</reference>
<feature type="transmembrane region" description="Helical" evidence="2">
    <location>
        <begin position="267"/>
        <end position="289"/>
    </location>
</feature>
<dbReference type="Proteomes" id="UP000000851">
    <property type="component" value="Chromosome"/>
</dbReference>
<dbReference type="GO" id="GO:0016747">
    <property type="term" value="F:acyltransferase activity, transferring groups other than amino-acyl groups"/>
    <property type="evidence" value="ECO:0007669"/>
    <property type="project" value="InterPro"/>
</dbReference>
<dbReference type="PANTHER" id="PTHR23028:SF53">
    <property type="entry name" value="ACYL_TRANSF_3 DOMAIN-CONTAINING PROTEIN"/>
    <property type="match status" value="1"/>
</dbReference>
<dbReference type="AlphaFoldDB" id="C7QIU0"/>
<keyword evidence="4" id="KW-0012">Acyltransferase</keyword>
<dbReference type="InterPro" id="IPR002656">
    <property type="entry name" value="Acyl_transf_3_dom"/>
</dbReference>
<keyword evidence="2" id="KW-1133">Transmembrane helix</keyword>
<dbReference type="InParanoid" id="C7QIU0"/>
<feature type="region of interest" description="Disordered" evidence="1">
    <location>
        <begin position="385"/>
        <end position="415"/>
    </location>
</feature>
<dbReference type="HOGENOM" id="CLU_005679_2_3_11"/>
<dbReference type="KEGG" id="cai:Caci_8167"/>
<dbReference type="EMBL" id="CP001700">
    <property type="protein sequence ID" value="ACU76990.1"/>
    <property type="molecule type" value="Genomic_DNA"/>
</dbReference>
<proteinExistence type="predicted"/>
<name>C7QIU0_CATAD</name>
<dbReference type="InterPro" id="IPR050879">
    <property type="entry name" value="Acyltransferase_3"/>
</dbReference>
<accession>C7QIU0</accession>
<protein>
    <submittedName>
        <fullName evidence="4">Acyltransferase 3</fullName>
    </submittedName>
</protein>
<dbReference type="Pfam" id="PF01757">
    <property type="entry name" value="Acyl_transf_3"/>
    <property type="match status" value="1"/>
</dbReference>
<feature type="transmembrane region" description="Helical" evidence="2">
    <location>
        <begin position="144"/>
        <end position="162"/>
    </location>
</feature>
<keyword evidence="2" id="KW-0472">Membrane</keyword>
<keyword evidence="2" id="KW-0812">Transmembrane</keyword>
<dbReference type="GO" id="GO:0009103">
    <property type="term" value="P:lipopolysaccharide biosynthetic process"/>
    <property type="evidence" value="ECO:0007669"/>
    <property type="project" value="TreeGrafter"/>
</dbReference>
<feature type="domain" description="Acyltransferase 3" evidence="3">
    <location>
        <begin position="28"/>
        <end position="350"/>
    </location>
</feature>
<evidence type="ECO:0000313" key="4">
    <source>
        <dbReference type="EMBL" id="ACU76990.1"/>
    </source>
</evidence>
<feature type="transmembrane region" description="Helical" evidence="2">
    <location>
        <begin position="183"/>
        <end position="200"/>
    </location>
</feature>
<gene>
    <name evidence="4" type="ordered locus">Caci_8167</name>
</gene>
<keyword evidence="5" id="KW-1185">Reference proteome</keyword>
<organism evidence="4 5">
    <name type="scientific">Catenulispora acidiphila (strain DSM 44928 / JCM 14897 / NBRC 102108 / NRRL B-24433 / ID139908)</name>
    <dbReference type="NCBI Taxonomy" id="479433"/>
    <lineage>
        <taxon>Bacteria</taxon>
        <taxon>Bacillati</taxon>
        <taxon>Actinomycetota</taxon>
        <taxon>Actinomycetes</taxon>
        <taxon>Catenulisporales</taxon>
        <taxon>Catenulisporaceae</taxon>
        <taxon>Catenulispora</taxon>
    </lineage>
</organism>
<feature type="compositionally biased region" description="Low complexity" evidence="1">
    <location>
        <begin position="385"/>
        <end position="399"/>
    </location>
</feature>
<feature type="transmembrane region" description="Helical" evidence="2">
    <location>
        <begin position="331"/>
        <end position="353"/>
    </location>
</feature>
<evidence type="ECO:0000256" key="2">
    <source>
        <dbReference type="SAM" id="Phobius"/>
    </source>
</evidence>
<dbReference type="GO" id="GO:0016020">
    <property type="term" value="C:membrane"/>
    <property type="evidence" value="ECO:0007669"/>
    <property type="project" value="TreeGrafter"/>
</dbReference>
<evidence type="ECO:0000256" key="1">
    <source>
        <dbReference type="SAM" id="MobiDB-lite"/>
    </source>
</evidence>
<dbReference type="RefSeq" id="WP_015796715.1">
    <property type="nucleotide sequence ID" value="NC_013131.1"/>
</dbReference>
<dbReference type="STRING" id="479433.Caci_8167"/>
<dbReference type="PANTHER" id="PTHR23028">
    <property type="entry name" value="ACETYLTRANSFERASE"/>
    <property type="match status" value="1"/>
</dbReference>
<keyword evidence="4" id="KW-0808">Transferase</keyword>
<evidence type="ECO:0000259" key="3">
    <source>
        <dbReference type="Pfam" id="PF01757"/>
    </source>
</evidence>
<feature type="transmembrane region" description="Helical" evidence="2">
    <location>
        <begin position="104"/>
        <end position="124"/>
    </location>
</feature>
<evidence type="ECO:0000313" key="5">
    <source>
        <dbReference type="Proteomes" id="UP000000851"/>
    </source>
</evidence>
<sequence>MSSDTVAVAKAVPIPVVEAPKAPRNRMAALDGMRFIAASAVLAYHYLGDTEGIWGRDAGKIFPSEHHATSYGFLGVEFFFLISGFVICMSSWGKGLGSFFASRVSRLYPAYWAAVTLTTLIFVWNPAAGSPLRLDDYFSNMTMLHFSFGVASASGVYWTLWLELRFYLLFALVVWRGVTYRRVVAFCLLWTAASVLVPSFNSPILHGIIQEDYSPYFIGGITMYLMHRYRPNPLLWLMLGTQWVLAQHQVAARVVEGSRLTGAHLSWNGGVILVTVFFLAVLAVALGWLDWANWRWLTVLGTLTYPLYLVHSAVGQEIIKVWYRKAHHPNAWVILAVATAASLAVAWLIQRFIEKPFGPRLRKAVQRSLKEINLPEPALRAAKAAKSGTSAGTSVATPADVVEVLSPPAPRGATD</sequence>
<feature type="transmembrane region" description="Helical" evidence="2">
    <location>
        <begin position="71"/>
        <end position="92"/>
    </location>
</feature>